<keyword evidence="1 2" id="KW-0732">Signal</keyword>
<feature type="domain" description="Secretion system C-terminal sorting" evidence="3">
    <location>
        <begin position="330"/>
        <end position="399"/>
    </location>
</feature>
<dbReference type="EMBL" id="BMNR01000001">
    <property type="protein sequence ID" value="GGK10679.1"/>
    <property type="molecule type" value="Genomic_DNA"/>
</dbReference>
<dbReference type="NCBIfam" id="TIGR04183">
    <property type="entry name" value="Por_Secre_tail"/>
    <property type="match status" value="1"/>
</dbReference>
<proteinExistence type="predicted"/>
<evidence type="ECO:0000313" key="4">
    <source>
        <dbReference type="EMBL" id="GGK10679.1"/>
    </source>
</evidence>
<accession>A0A8J3BID7</accession>
<feature type="chain" id="PRO_5035324566" description="Secretion system C-terminal sorting domain-containing protein" evidence="2">
    <location>
        <begin position="19"/>
        <end position="400"/>
    </location>
</feature>
<organism evidence="4 5">
    <name type="scientific">Yeosuana aromativorans</name>
    <dbReference type="NCBI Taxonomy" id="288019"/>
    <lineage>
        <taxon>Bacteria</taxon>
        <taxon>Pseudomonadati</taxon>
        <taxon>Bacteroidota</taxon>
        <taxon>Flavobacteriia</taxon>
        <taxon>Flavobacteriales</taxon>
        <taxon>Flavobacteriaceae</taxon>
        <taxon>Yeosuana</taxon>
    </lineage>
</organism>
<evidence type="ECO:0000256" key="1">
    <source>
        <dbReference type="ARBA" id="ARBA00022729"/>
    </source>
</evidence>
<evidence type="ECO:0000259" key="3">
    <source>
        <dbReference type="Pfam" id="PF18962"/>
    </source>
</evidence>
<dbReference type="AlphaFoldDB" id="A0A8J3BID7"/>
<name>A0A8J3BID7_9FLAO</name>
<gene>
    <name evidence="4" type="ORF">GCM10007962_01000</name>
</gene>
<reference evidence="4" key="1">
    <citation type="journal article" date="2014" name="Int. J. Syst. Evol. Microbiol.">
        <title>Complete genome sequence of Corynebacterium casei LMG S-19264T (=DSM 44701T), isolated from a smear-ripened cheese.</title>
        <authorList>
            <consortium name="US DOE Joint Genome Institute (JGI-PGF)"/>
            <person name="Walter F."/>
            <person name="Albersmeier A."/>
            <person name="Kalinowski J."/>
            <person name="Ruckert C."/>
        </authorList>
    </citation>
    <scope>NUCLEOTIDE SEQUENCE</scope>
    <source>
        <strain evidence="4">JCM 12862</strain>
    </source>
</reference>
<evidence type="ECO:0000313" key="5">
    <source>
        <dbReference type="Proteomes" id="UP000612329"/>
    </source>
</evidence>
<feature type="signal peptide" evidence="2">
    <location>
        <begin position="1"/>
        <end position="18"/>
    </location>
</feature>
<evidence type="ECO:0000256" key="2">
    <source>
        <dbReference type="SAM" id="SignalP"/>
    </source>
</evidence>
<sequence>MKKITFLILAILPVFGFAQTWDFTNTDDGWTPLASTQAVQATYWELTSKDGVDNPGLKINPVVPSVDPALVSILAITMKNLSATGPLEIRAQSVTSGDANSGNTYVSVPISNGDSDWQTYYVDFSGNKWVGTVDELNIKFKAIGNANFTGTGTEIFQIDKVEMLTSIPTTLQETYNFDVDNDVEGFTTTNASISGPTGGILTFTPVATKYAKLDQLTHHVDATAHKQVHITLKNNSAANDQLRFVYYPAGGGQVTRTQTMSTLDAMEHTYTFDLSDAGVDPDWTGNITFTVGIGSLLDGKAQDAGTVEFNSIIIDNTLNAKNFNKAEFTMYPNPAKGLVYLNSANKISKVTIFDISGKLVLTTSRLSNNAINVSALKSGLYLLKIEDINQSKGVQKLIIK</sequence>
<comment type="caution">
    <text evidence="4">The sequence shown here is derived from an EMBL/GenBank/DDBJ whole genome shotgun (WGS) entry which is preliminary data.</text>
</comment>
<dbReference type="RefSeq" id="WP_188649310.1">
    <property type="nucleotide sequence ID" value="NZ_BMNR01000001.1"/>
</dbReference>
<dbReference type="Pfam" id="PF18962">
    <property type="entry name" value="Por_Secre_tail"/>
    <property type="match status" value="1"/>
</dbReference>
<reference evidence="4" key="2">
    <citation type="submission" date="2020-09" db="EMBL/GenBank/DDBJ databases">
        <authorList>
            <person name="Sun Q."/>
            <person name="Ohkuma M."/>
        </authorList>
    </citation>
    <scope>NUCLEOTIDE SEQUENCE</scope>
    <source>
        <strain evidence="4">JCM 12862</strain>
    </source>
</reference>
<dbReference type="Proteomes" id="UP000612329">
    <property type="component" value="Unassembled WGS sequence"/>
</dbReference>
<keyword evidence="5" id="KW-1185">Reference proteome</keyword>
<protein>
    <recommendedName>
        <fullName evidence="3">Secretion system C-terminal sorting domain-containing protein</fullName>
    </recommendedName>
</protein>
<dbReference type="InterPro" id="IPR026444">
    <property type="entry name" value="Secre_tail"/>
</dbReference>